<dbReference type="InterPro" id="IPR051949">
    <property type="entry name" value="Cation_Transport_ATPase"/>
</dbReference>
<dbReference type="PRINTS" id="PR00941">
    <property type="entry name" value="CDATPASE"/>
</dbReference>
<comment type="caution">
    <text evidence="17">The sequence shown here is derived from an EMBL/GenBank/DDBJ whole genome shotgun (WGS) entry which is preliminary data.</text>
</comment>
<dbReference type="GO" id="GO:0019829">
    <property type="term" value="F:ATPase-coupled monoatomic cation transmembrane transporter activity"/>
    <property type="evidence" value="ECO:0007669"/>
    <property type="project" value="InterPro"/>
</dbReference>
<dbReference type="Proteomes" id="UP000070452">
    <property type="component" value="Unassembled WGS sequence"/>
</dbReference>
<reference evidence="16 32" key="7">
    <citation type="submission" date="2019-10" db="EMBL/GenBank/DDBJ databases">
        <title>Evolutionary dynamics of vancomycin-resistant Enterococcus faecium during gastrointestinal tract colonization and bloodstream infection in immunocompromised pediatric patients.</title>
        <authorList>
            <person name="Chilambi G.S."/>
            <person name="Nordstrom H.R."/>
            <person name="Evans D.R."/>
            <person name="Ferrolino J."/>
            <person name="Hayden R.T."/>
            <person name="Maron G.M."/>
            <person name="Vo A.N."/>
            <person name="Gilmore M.S."/>
            <person name="Wolf J."/>
            <person name="Rosch J.W."/>
            <person name="Van Tyne D."/>
        </authorList>
    </citation>
    <scope>NUCLEOTIDE SEQUENCE [LARGE SCALE GENOMIC DNA]</scope>
    <source>
        <strain evidence="16 32">VRECG27</strain>
    </source>
</reference>
<feature type="transmembrane region" description="Helical" evidence="14">
    <location>
        <begin position="235"/>
        <end position="254"/>
    </location>
</feature>
<evidence type="ECO:0000256" key="14">
    <source>
        <dbReference type="RuleBase" id="RU362081"/>
    </source>
</evidence>
<dbReference type="InterPro" id="IPR023299">
    <property type="entry name" value="ATPase_P-typ_cyto_dom_N"/>
</dbReference>
<keyword evidence="8 14" id="KW-0067">ATP-binding</keyword>
<evidence type="ECO:0000313" key="31">
    <source>
        <dbReference type="Proteomes" id="UP000289562"/>
    </source>
</evidence>
<feature type="transmembrane region" description="Helical" evidence="14">
    <location>
        <begin position="266"/>
        <end position="289"/>
    </location>
</feature>
<keyword evidence="12" id="KW-0186">Copper</keyword>
<dbReference type="EMBL" id="JARPTX010000005">
    <property type="protein sequence ID" value="MDT2369007.1"/>
    <property type="molecule type" value="Genomic_DNA"/>
</dbReference>
<evidence type="ECO:0000313" key="29">
    <source>
        <dbReference type="Proteomes" id="UP000194737"/>
    </source>
</evidence>
<gene>
    <name evidence="22" type="ORF">A5804_001502</name>
    <name evidence="17" type="ORF">AWT83_13250</name>
    <name evidence="21" type="ORF">B1P95_08500</name>
    <name evidence="24" type="ORF">CYQ77_02310</name>
    <name evidence="23" type="ORF">DKP91_01035</name>
    <name evidence="25" type="ORF">DTPHA_600678</name>
    <name evidence="16" type="ORF">GBM73_03420</name>
    <name evidence="18" type="ORF">KYX88_11295</name>
    <name evidence="19" type="ORF">M3X98_10985</name>
    <name evidence="20" type="ORF">P6Z85_02245</name>
</gene>
<dbReference type="EMBL" id="LRHK01000005">
    <property type="protein sequence ID" value="KWX16490.1"/>
    <property type="molecule type" value="Genomic_DNA"/>
</dbReference>
<evidence type="ECO:0000256" key="11">
    <source>
        <dbReference type="ARBA" id="ARBA00022989"/>
    </source>
</evidence>
<keyword evidence="10" id="KW-1278">Translocase</keyword>
<evidence type="ECO:0000256" key="10">
    <source>
        <dbReference type="ARBA" id="ARBA00022967"/>
    </source>
</evidence>
<keyword evidence="7" id="KW-0406">Ion transport</keyword>
<dbReference type="InterPro" id="IPR018303">
    <property type="entry name" value="ATPase_P-typ_P_site"/>
</dbReference>
<dbReference type="NCBIfam" id="TIGR01525">
    <property type="entry name" value="ATPase-IB_hvy"/>
    <property type="match status" value="1"/>
</dbReference>
<reference evidence="25 27" key="2">
    <citation type="submission" date="2016-04" db="EMBL/GenBank/DDBJ databases">
        <authorList>
            <person name="Millard A."/>
        </authorList>
    </citation>
    <scope>NUCLEOTIDE SEQUENCE [LARGE SCALE GENOMIC DNA]</scope>
    <source>
        <strain evidence="25">Isolate 22</strain>
    </source>
</reference>
<dbReference type="InterPro" id="IPR036412">
    <property type="entry name" value="HAD-like_sf"/>
</dbReference>
<reference evidence="18" key="8">
    <citation type="journal article" date="2022" name="J. Anim. Sci.">
        <title>Whole genome sequence analyses-based assessment of virulence potential and antimicrobial susceptibilities and resistance of Enterococcus faecium strains isolated from commercial swine and cattle probiotic products.</title>
        <authorList>
            <person name="Shridhar P.B."/>
            <person name="Amachawadi R.G."/>
            <person name="Tokach M."/>
            <person name="Patel I."/>
            <person name="Gangiredla J."/>
            <person name="Mammel M."/>
            <person name="Nagaraja T.G."/>
        </authorList>
    </citation>
    <scope>NUCLEOTIDE SEQUENCE</scope>
    <source>
        <strain evidence="18">EF215</strain>
    </source>
</reference>
<feature type="transmembrane region" description="Helical" evidence="14">
    <location>
        <begin position="572"/>
        <end position="591"/>
    </location>
</feature>
<dbReference type="SUPFAM" id="SSF56784">
    <property type="entry name" value="HAD-like"/>
    <property type="match status" value="1"/>
</dbReference>
<keyword evidence="7" id="KW-0813">Transport</keyword>
<evidence type="ECO:0000313" key="22">
    <source>
        <dbReference type="EMBL" id="OTO00009.1"/>
    </source>
</evidence>
<reference evidence="23 30" key="6">
    <citation type="submission" date="2018-05" db="EMBL/GenBank/DDBJ databases">
        <title>Vancomycin-resistant Enterococcus faecium strain from Chelyabinsk, Russia.</title>
        <authorList>
            <person name="Gostev V."/>
            <person name="Goncharov A."/>
            <person name="Kolodzhieva V."/>
            <person name="Suvorov A."/>
            <person name="Sidorenko S."/>
            <person name="Zueva L."/>
        </authorList>
    </citation>
    <scope>NUCLEOTIDE SEQUENCE [LARGE SCALE GENOMIC DNA]</scope>
    <source>
        <strain evidence="23 30">20</strain>
    </source>
</reference>
<keyword evidence="13 14" id="KW-0472">Membrane</keyword>
<evidence type="ECO:0000256" key="6">
    <source>
        <dbReference type="ARBA" id="ARBA00022741"/>
    </source>
</evidence>
<dbReference type="SFLD" id="SFLDF00027">
    <property type="entry name" value="p-type_atpase"/>
    <property type="match status" value="1"/>
</dbReference>
<dbReference type="PROSITE" id="PS00154">
    <property type="entry name" value="ATPASE_E1_E2"/>
    <property type="match status" value="1"/>
</dbReference>
<keyword evidence="7" id="KW-0187">Copper transport</keyword>
<evidence type="ECO:0000259" key="15">
    <source>
        <dbReference type="Pfam" id="PF00122"/>
    </source>
</evidence>
<evidence type="ECO:0000313" key="18">
    <source>
        <dbReference type="EMBL" id="MBX4223392.1"/>
    </source>
</evidence>
<dbReference type="InterPro" id="IPR001757">
    <property type="entry name" value="P_typ_ATPase"/>
</dbReference>
<reference evidence="19" key="9">
    <citation type="submission" date="2022-05" db="EMBL/GenBank/DDBJ databases">
        <title>Draft genome sequences of Clostridium perfringens strains isolated from Peru.</title>
        <authorList>
            <person name="Hurtado R."/>
            <person name="Lima L."/>
            <person name="Sousa T."/>
            <person name="Jaiswal A.K."/>
            <person name="Tiwari S."/>
            <person name="Maturrano L."/>
            <person name="Brenig B."/>
            <person name="Azevedo V."/>
        </authorList>
    </citation>
    <scope>NUCLEOTIDE SEQUENCE</scope>
    <source>
        <strain evidence="19">CP4</strain>
    </source>
</reference>
<name>A0A132P2D8_ENTFC</name>
<evidence type="ECO:0000313" key="16">
    <source>
        <dbReference type="EMBL" id="KAB7576427.1"/>
    </source>
</evidence>
<proteinExistence type="inferred from homology"/>
<evidence type="ECO:0000313" key="21">
    <source>
        <dbReference type="EMBL" id="OOL82564.1"/>
    </source>
</evidence>
<evidence type="ECO:0000313" key="25">
    <source>
        <dbReference type="EMBL" id="SAM37700.1"/>
    </source>
</evidence>
<dbReference type="Pfam" id="PF00702">
    <property type="entry name" value="Hydrolase"/>
    <property type="match status" value="1"/>
</dbReference>
<keyword evidence="6 14" id="KW-0547">Nucleotide-binding</keyword>
<comment type="similarity">
    <text evidence="2 14">Belongs to the cation transport ATPase (P-type) (TC 3.A.3) family. Type IB subfamily.</text>
</comment>
<dbReference type="CDD" id="cd07551">
    <property type="entry name" value="P-type_ATPase_HM_ZosA_PfeT-like"/>
    <property type="match status" value="1"/>
</dbReference>
<dbReference type="Gene3D" id="2.70.150.10">
    <property type="entry name" value="Calcium-transporting ATPase, cytoplasmic transduction domain A"/>
    <property type="match status" value="1"/>
</dbReference>
<dbReference type="EMBL" id="JAIFOC010000103">
    <property type="protein sequence ID" value="MBX4223392.1"/>
    <property type="molecule type" value="Genomic_DNA"/>
</dbReference>
<evidence type="ECO:0000313" key="30">
    <source>
        <dbReference type="Proteomes" id="UP000249070"/>
    </source>
</evidence>
<evidence type="ECO:0000313" key="19">
    <source>
        <dbReference type="EMBL" id="MDC4248559.1"/>
    </source>
</evidence>
<dbReference type="Gene3D" id="3.40.50.1000">
    <property type="entry name" value="HAD superfamily/HAD-like"/>
    <property type="match status" value="1"/>
</dbReference>
<dbReference type="Proteomes" id="UP000469871">
    <property type="component" value="Unassembled WGS sequence"/>
</dbReference>
<sequence>MTNQKKAFAATIGCLLFMIFGFIFDRFSLTITPLFYISAIIIGGYKQTSEGLKELWNDRTLNVDLLMALAAIGACLIGNYFEGAMLTFIFCLSGALEEYTTNKSQKEITALMNLQPQKAQLLKENGQMQEVDVSQLKVDNLVFVAKGAAVPIDGFLESTQATIDESALSGESVPVEKYLGDEMYAGTLNQGNPITIRVTKTSSETVFAKIIQLVEEAQNTPTQTASFIERIENNYVKLILLAVPLMILLPHFFLGWSWDESFYRGMVLLVVASPCALVASATPASLAALSNSAKNGILIKGGIHLEKLSELKAIAFDKTGTLTKGKPVVTDSFFFDEKDLAQQLLVAMEQKTTHPLAHAILQYFDCTIPEEIQYLPIEEITGFGLQTTYLGAQWKVGKHAYDPETMIISKEIAEMIERLENQGKTVIYLSKDQQLIAVLGLLDIPKANTQQVISYFKSQNIHTSMITGDHSGTAKAIAEQVGIEHYYASCTPEEKTQLVKKENELYQVNAMVGDGVNDAPALAAASLGVAMGQGTDAAMDIADIVLMKSDLNKFVYSHRLSLKMRRIIKQNIIFSILVILLLIASNFLQFLNLPLGVVGHEGSTILVILNGLRLLRPLPDLSDSSKKCKSCPLYKARLSSVK</sequence>
<feature type="domain" description="P-type ATPase A" evidence="15">
    <location>
        <begin position="114"/>
        <end position="215"/>
    </location>
</feature>
<evidence type="ECO:0000256" key="13">
    <source>
        <dbReference type="ARBA" id="ARBA00023136"/>
    </source>
</evidence>
<feature type="transmembrane region" description="Helical" evidence="14">
    <location>
        <begin position="7"/>
        <end position="24"/>
    </location>
</feature>
<dbReference type="InterPro" id="IPR059000">
    <property type="entry name" value="ATPase_P-type_domA"/>
</dbReference>
<dbReference type="STRING" id="1352.AL014_05425"/>
<feature type="transmembrane region" description="Helical" evidence="14">
    <location>
        <begin position="65"/>
        <end position="96"/>
    </location>
</feature>
<dbReference type="PATRIC" id="fig|1352.1358.peg.1918"/>
<dbReference type="InterPro" id="IPR027256">
    <property type="entry name" value="P-typ_ATPase_IB"/>
</dbReference>
<dbReference type="EMBL" id="WEFP01000001">
    <property type="protein sequence ID" value="KAB7576427.1"/>
    <property type="molecule type" value="Genomic_DNA"/>
</dbReference>
<dbReference type="Proteomes" id="UP001139644">
    <property type="component" value="Unassembled WGS sequence"/>
</dbReference>
<dbReference type="NCBIfam" id="TIGR01494">
    <property type="entry name" value="ATPase_P-type"/>
    <property type="match status" value="1"/>
</dbReference>
<evidence type="ECO:0000313" key="26">
    <source>
        <dbReference type="Proteomes" id="UP000070452"/>
    </source>
</evidence>
<dbReference type="Proteomes" id="UP000194737">
    <property type="component" value="Unassembled WGS sequence"/>
</dbReference>
<dbReference type="InterPro" id="IPR023214">
    <property type="entry name" value="HAD_sf"/>
</dbReference>
<evidence type="ECO:0000313" key="17">
    <source>
        <dbReference type="EMBL" id="KWX16490.1"/>
    </source>
</evidence>
<dbReference type="SFLD" id="SFLDS00003">
    <property type="entry name" value="Haloacid_Dehalogenase"/>
    <property type="match status" value="1"/>
</dbReference>
<dbReference type="PANTHER" id="PTHR43079:SF1">
    <property type="entry name" value="CADMIUM_ZINC-TRANSPORTING ATPASE HMA1, CHLOROPLASTIC-RELATED"/>
    <property type="match status" value="1"/>
</dbReference>
<evidence type="ECO:0000256" key="8">
    <source>
        <dbReference type="ARBA" id="ARBA00022840"/>
    </source>
</evidence>
<dbReference type="EMBL" id="NGLB01000001">
    <property type="protein sequence ID" value="OTO00009.1"/>
    <property type="molecule type" value="Genomic_DNA"/>
</dbReference>
<dbReference type="Proteomes" id="UP001141166">
    <property type="component" value="Unassembled WGS sequence"/>
</dbReference>
<dbReference type="EMBL" id="MVGJ01000040">
    <property type="protein sequence ID" value="OOL82564.1"/>
    <property type="molecule type" value="Genomic_DNA"/>
</dbReference>
<evidence type="ECO:0000313" key="24">
    <source>
        <dbReference type="EMBL" id="RXU91154.1"/>
    </source>
</evidence>
<dbReference type="FunFam" id="2.70.150.10:FF:000020">
    <property type="entry name" value="Copper-exporting P-type ATPase A"/>
    <property type="match status" value="1"/>
</dbReference>
<dbReference type="Gene3D" id="3.40.1110.10">
    <property type="entry name" value="Calcium-transporting ATPase, cytoplasmic domain N"/>
    <property type="match status" value="1"/>
</dbReference>
<reference evidence="21 28" key="3">
    <citation type="submission" date="2017-02" db="EMBL/GenBank/DDBJ databases">
        <title>Clonality and virulence of isolates of VRE in Hematopoietic Stem Cell Transplanted (HSCT) patients.</title>
        <authorList>
            <person name="Marchi A.P."/>
            <person name="Martins R.C."/>
            <person name="Marie S.K."/>
            <person name="Levin A.S."/>
            <person name="Costa S.F."/>
        </authorList>
    </citation>
    <scope>NUCLEOTIDE SEQUENCE [LARGE SCALE GENOMIC DNA]</scope>
    <source>
        <strain evidence="21 28">LIM1759</strain>
    </source>
</reference>
<dbReference type="SFLD" id="SFLDG00002">
    <property type="entry name" value="C1.7:_P-type_atpase_like"/>
    <property type="match status" value="1"/>
</dbReference>
<evidence type="ECO:0000256" key="12">
    <source>
        <dbReference type="ARBA" id="ARBA00023008"/>
    </source>
</evidence>
<dbReference type="Proteomes" id="UP000191171">
    <property type="component" value="Unassembled WGS sequence"/>
</dbReference>
<dbReference type="GO" id="GO:0006825">
    <property type="term" value="P:copper ion transport"/>
    <property type="evidence" value="ECO:0007669"/>
    <property type="project" value="UniProtKB-KW"/>
</dbReference>
<dbReference type="GO" id="GO:0046872">
    <property type="term" value="F:metal ion binding"/>
    <property type="evidence" value="ECO:0007669"/>
    <property type="project" value="UniProtKB-KW"/>
</dbReference>
<dbReference type="EMBL" id="FKLM01000007">
    <property type="protein sequence ID" value="SAM37700.1"/>
    <property type="molecule type" value="Genomic_DNA"/>
</dbReference>
<evidence type="ECO:0000313" key="32">
    <source>
        <dbReference type="Proteomes" id="UP000469871"/>
    </source>
</evidence>
<evidence type="ECO:0000313" key="28">
    <source>
        <dbReference type="Proteomes" id="UP000191171"/>
    </source>
</evidence>
<accession>A0A132P2D8</accession>
<dbReference type="SUPFAM" id="SSF81653">
    <property type="entry name" value="Calcium ATPase, transduction domain A"/>
    <property type="match status" value="1"/>
</dbReference>
<dbReference type="InterPro" id="IPR023298">
    <property type="entry name" value="ATPase_P-typ_TM_dom_sf"/>
</dbReference>
<dbReference type="Proteomes" id="UP000183509">
    <property type="component" value="Unassembled WGS sequence"/>
</dbReference>
<evidence type="ECO:0000256" key="1">
    <source>
        <dbReference type="ARBA" id="ARBA00004651"/>
    </source>
</evidence>
<keyword evidence="4 14" id="KW-0812">Transmembrane</keyword>
<reference evidence="22 29" key="4">
    <citation type="submission" date="2017-05" db="EMBL/GenBank/DDBJ databases">
        <title>The Genome Sequence of Enterococcus faecium 6F2_DIV0138.</title>
        <authorList>
            <consortium name="The Broad Institute Genomics Platform"/>
            <consortium name="The Broad Institute Genomic Center for Infectious Diseases"/>
            <person name="Earl A."/>
            <person name="Manson A."/>
            <person name="Schwartman J."/>
            <person name="Gilmore M."/>
            <person name="Abouelleil A."/>
            <person name="Cao P."/>
            <person name="Chapman S."/>
            <person name="Cusick C."/>
            <person name="Shea T."/>
            <person name="Young S."/>
            <person name="Neafsey D."/>
            <person name="Nusbaum C."/>
            <person name="Birren B."/>
        </authorList>
    </citation>
    <scope>NUCLEOTIDE SEQUENCE [LARGE SCALE GENOMIC DNA]</scope>
    <source>
        <strain evidence="22 29">6F2_DIV0138</strain>
    </source>
</reference>
<dbReference type="EC" id="3.6.3.3" evidence="25"/>
<dbReference type="Proteomes" id="UP000249070">
    <property type="component" value="Unassembled WGS sequence"/>
</dbReference>
<evidence type="ECO:0000256" key="2">
    <source>
        <dbReference type="ARBA" id="ARBA00006024"/>
    </source>
</evidence>
<evidence type="ECO:0000256" key="7">
    <source>
        <dbReference type="ARBA" id="ARBA00022796"/>
    </source>
</evidence>
<keyword evidence="5 14" id="KW-0479">Metal-binding</keyword>
<keyword evidence="9" id="KW-0460">Magnesium</keyword>
<keyword evidence="25" id="KW-0378">Hydrolase</keyword>
<evidence type="ECO:0000313" key="27">
    <source>
        <dbReference type="Proteomes" id="UP000183509"/>
    </source>
</evidence>
<dbReference type="GeneID" id="66454176"/>
<evidence type="ECO:0000256" key="3">
    <source>
        <dbReference type="ARBA" id="ARBA00022475"/>
    </source>
</evidence>
<evidence type="ECO:0000256" key="9">
    <source>
        <dbReference type="ARBA" id="ARBA00022842"/>
    </source>
</evidence>
<evidence type="ECO:0000313" key="23">
    <source>
        <dbReference type="EMBL" id="PZM57012.1"/>
    </source>
</evidence>
<dbReference type="EMBL" id="JAMWMK010000019">
    <property type="protein sequence ID" value="MDC4248559.1"/>
    <property type="molecule type" value="Genomic_DNA"/>
</dbReference>
<dbReference type="OMA" id="HLHLMET"/>
<protein>
    <submittedName>
        <fullName evidence="17 22">ATPase</fullName>
        <ecNumber evidence="25">3.6.3.3</ecNumber>
    </submittedName>
    <submittedName>
        <fullName evidence="16">Heavy metal translocating P-type ATPase</fullName>
    </submittedName>
</protein>
<organism evidence="17 26">
    <name type="scientific">Enterococcus faecium</name>
    <name type="common">Streptococcus faecium</name>
    <dbReference type="NCBI Taxonomy" id="1352"/>
    <lineage>
        <taxon>Bacteria</taxon>
        <taxon>Bacillati</taxon>
        <taxon>Bacillota</taxon>
        <taxon>Bacilli</taxon>
        <taxon>Lactobacillales</taxon>
        <taxon>Enterococcaceae</taxon>
        <taxon>Enterococcus</taxon>
    </lineage>
</organism>
<evidence type="ECO:0000313" key="20">
    <source>
        <dbReference type="EMBL" id="MDT2369007.1"/>
    </source>
</evidence>
<dbReference type="GO" id="GO:0016887">
    <property type="term" value="F:ATP hydrolysis activity"/>
    <property type="evidence" value="ECO:0007669"/>
    <property type="project" value="InterPro"/>
</dbReference>
<dbReference type="EMBL" id="QHGU01000003">
    <property type="protein sequence ID" value="PZM57012.1"/>
    <property type="molecule type" value="Genomic_DNA"/>
</dbReference>
<dbReference type="AlphaFoldDB" id="A0A132P2D8"/>
<dbReference type="InterPro" id="IPR008250">
    <property type="entry name" value="ATPase_P-typ_transduc_dom_A_sf"/>
</dbReference>
<reference evidence="20" key="10">
    <citation type="submission" date="2023-03" db="EMBL/GenBank/DDBJ databases">
        <authorList>
            <person name="Shen W."/>
            <person name="Cai J."/>
        </authorList>
    </citation>
    <scope>NUCLEOTIDE SEQUENCE</scope>
    <source>
        <strain evidence="20">B1010-2</strain>
    </source>
</reference>
<evidence type="ECO:0000256" key="4">
    <source>
        <dbReference type="ARBA" id="ARBA00022692"/>
    </source>
</evidence>
<dbReference type="EMBL" id="PJVH01000004">
    <property type="protein sequence ID" value="RXU91154.1"/>
    <property type="molecule type" value="Genomic_DNA"/>
</dbReference>
<dbReference type="Proteomes" id="UP000289562">
    <property type="component" value="Unassembled WGS sequence"/>
</dbReference>
<dbReference type="GO" id="GO:0005524">
    <property type="term" value="F:ATP binding"/>
    <property type="evidence" value="ECO:0007669"/>
    <property type="project" value="UniProtKB-UniRule"/>
</dbReference>
<dbReference type="SUPFAM" id="SSF81665">
    <property type="entry name" value="Calcium ATPase, transmembrane domain M"/>
    <property type="match status" value="1"/>
</dbReference>
<reference evidence="17 26" key="1">
    <citation type="submission" date="2016-01" db="EMBL/GenBank/DDBJ databases">
        <title>Molecular Mechanisms for transfer of large genomic segments between Enterococcus faecium strains.</title>
        <authorList>
            <person name="Garcia-Solache M.A."/>
            <person name="Lebreton F."/>
            <person name="Mclaughlin R.E."/>
            <person name="Whiteaker J.D."/>
            <person name="Gilmore M.S."/>
            <person name="Rice L.B."/>
        </authorList>
    </citation>
    <scope>NUCLEOTIDE SEQUENCE [LARGE SCALE GENOMIC DNA]</scope>
    <source>
        <strain evidence="17 26">D344RRF x C68</strain>
    </source>
</reference>
<keyword evidence="3 14" id="KW-1003">Cell membrane</keyword>
<dbReference type="GO" id="GO:0005886">
    <property type="term" value="C:plasma membrane"/>
    <property type="evidence" value="ECO:0007669"/>
    <property type="project" value="UniProtKB-SubCell"/>
</dbReference>
<dbReference type="PANTHER" id="PTHR43079">
    <property type="entry name" value="PROBABLE CADMIUM/ZINC-TRANSPORTING ATPASE HMA1"/>
    <property type="match status" value="1"/>
</dbReference>
<comment type="subcellular location">
    <subcellularLocation>
        <location evidence="1">Cell membrane</location>
        <topology evidence="1">Multi-pass membrane protein</topology>
    </subcellularLocation>
</comment>
<dbReference type="Proteomes" id="UP001260956">
    <property type="component" value="Unassembled WGS sequence"/>
</dbReference>
<dbReference type="RefSeq" id="WP_002289122.1">
    <property type="nucleotide sequence ID" value="NZ_AP019394.1"/>
</dbReference>
<evidence type="ECO:0000256" key="5">
    <source>
        <dbReference type="ARBA" id="ARBA00022723"/>
    </source>
</evidence>
<keyword evidence="11 14" id="KW-1133">Transmembrane helix</keyword>
<dbReference type="PROSITE" id="PS01229">
    <property type="entry name" value="COF_2"/>
    <property type="match status" value="1"/>
</dbReference>
<dbReference type="Pfam" id="PF00122">
    <property type="entry name" value="E1-E2_ATPase"/>
    <property type="match status" value="1"/>
</dbReference>
<dbReference type="InterPro" id="IPR044492">
    <property type="entry name" value="P_typ_ATPase_HD_dom"/>
</dbReference>
<dbReference type="PRINTS" id="PR00119">
    <property type="entry name" value="CATATPASE"/>
</dbReference>
<reference evidence="24 31" key="5">
    <citation type="submission" date="2017-12" db="EMBL/GenBank/DDBJ databases">
        <title>A pool of 800 enterococci isolated from chicken carcass rinse samples from New Zealand.</title>
        <authorList>
            <person name="Zhang J."/>
            <person name="Rogers L."/>
            <person name="Midwinter A."/>
            <person name="French N."/>
        </authorList>
    </citation>
    <scope>NUCLEOTIDE SEQUENCE [LARGE SCALE GENOMIC DNA]</scope>
    <source>
        <strain evidence="24 31">EN697</strain>
    </source>
</reference>